<feature type="region of interest" description="Disordered" evidence="1">
    <location>
        <begin position="205"/>
        <end position="229"/>
    </location>
</feature>
<name>A0A543PX52_9MICO</name>
<evidence type="ECO:0000256" key="2">
    <source>
        <dbReference type="SAM" id="SignalP"/>
    </source>
</evidence>
<dbReference type="PANTHER" id="PTHR36302">
    <property type="entry name" value="BLR7088 PROTEIN"/>
    <property type="match status" value="1"/>
</dbReference>
<dbReference type="InterPro" id="IPR036182">
    <property type="entry name" value="PCuAC_sf"/>
</dbReference>
<feature type="compositionally biased region" description="Polar residues" evidence="1">
    <location>
        <begin position="208"/>
        <end position="229"/>
    </location>
</feature>
<dbReference type="SUPFAM" id="SSF110087">
    <property type="entry name" value="DR1885-like metal-binding protein"/>
    <property type="match status" value="1"/>
</dbReference>
<dbReference type="InterPro" id="IPR007410">
    <property type="entry name" value="LpqE-like"/>
</dbReference>
<accession>A0A543PX52</accession>
<dbReference type="PANTHER" id="PTHR36302:SF1">
    <property type="entry name" value="COPPER CHAPERONE PCU(A)C"/>
    <property type="match status" value="1"/>
</dbReference>
<dbReference type="Proteomes" id="UP000320085">
    <property type="component" value="Unassembled WGS sequence"/>
</dbReference>
<gene>
    <name evidence="3" type="ORF">FHX52_1810</name>
</gene>
<feature type="region of interest" description="Disordered" evidence="1">
    <location>
        <begin position="1"/>
        <end position="29"/>
    </location>
</feature>
<protein>
    <recommendedName>
        <fullName evidence="5">Copper(I)-binding protein</fullName>
    </recommendedName>
</protein>
<evidence type="ECO:0008006" key="5">
    <source>
        <dbReference type="Google" id="ProtNLM"/>
    </source>
</evidence>
<dbReference type="Gene3D" id="2.60.40.1890">
    <property type="entry name" value="PCu(A)C copper chaperone"/>
    <property type="match status" value="1"/>
</dbReference>
<dbReference type="InterPro" id="IPR058248">
    <property type="entry name" value="Lxx211020-like"/>
</dbReference>
<dbReference type="AlphaFoldDB" id="A0A543PX52"/>
<comment type="caution">
    <text evidence="3">The sequence shown here is derived from an EMBL/GenBank/DDBJ whole genome shotgun (WGS) entry which is preliminary data.</text>
</comment>
<feature type="signal peptide" evidence="2">
    <location>
        <begin position="1"/>
        <end position="50"/>
    </location>
</feature>
<sequence>MNRTTTHRLSLSPSVSSPSAPSSPASASSRQRLAPAAALLAAPLVLTACAAGATPGTRVAASAAGAPTSVATATAQHAPEHSRALTLDSGWVKAGSGMTAAFGTITNPADHAVTIVSGSTPTAQMVQLHTMEKQADGSMTMTEKKGGFVVPPHGTLTLSPGGDHLMLMGLTQPLDNGQDVTFSMVATGGETFEWTVPVRSFAGAEETYSPQSPTGTPTMHDMSPTSATP</sequence>
<proteinExistence type="predicted"/>
<feature type="compositionally biased region" description="Low complexity" evidence="1">
    <location>
        <begin position="9"/>
        <end position="29"/>
    </location>
</feature>
<organism evidence="3 4">
    <name type="scientific">Humibacillus xanthopallidus</name>
    <dbReference type="NCBI Taxonomy" id="412689"/>
    <lineage>
        <taxon>Bacteria</taxon>
        <taxon>Bacillati</taxon>
        <taxon>Actinomycetota</taxon>
        <taxon>Actinomycetes</taxon>
        <taxon>Micrococcales</taxon>
        <taxon>Intrasporangiaceae</taxon>
        <taxon>Humibacillus</taxon>
    </lineage>
</organism>
<evidence type="ECO:0000256" key="1">
    <source>
        <dbReference type="SAM" id="MobiDB-lite"/>
    </source>
</evidence>
<evidence type="ECO:0000313" key="4">
    <source>
        <dbReference type="Proteomes" id="UP000320085"/>
    </source>
</evidence>
<feature type="chain" id="PRO_5039297985" description="Copper(I)-binding protein" evidence="2">
    <location>
        <begin position="51"/>
        <end position="229"/>
    </location>
</feature>
<dbReference type="Pfam" id="PF04314">
    <property type="entry name" value="PCuAC"/>
    <property type="match status" value="1"/>
</dbReference>
<keyword evidence="2" id="KW-0732">Signal</keyword>
<evidence type="ECO:0000313" key="3">
    <source>
        <dbReference type="EMBL" id="TQN48667.1"/>
    </source>
</evidence>
<reference evidence="3 4" key="1">
    <citation type="submission" date="2019-06" db="EMBL/GenBank/DDBJ databases">
        <title>Sequencing the genomes of 1000 actinobacteria strains.</title>
        <authorList>
            <person name="Klenk H.-P."/>
        </authorList>
    </citation>
    <scope>NUCLEOTIDE SEQUENCE [LARGE SCALE GENOMIC DNA]</scope>
    <source>
        <strain evidence="3 4">DSM 21776</strain>
    </source>
</reference>
<dbReference type="RefSeq" id="WP_185747145.1">
    <property type="nucleotide sequence ID" value="NZ_BAAAQC010000006.1"/>
</dbReference>
<dbReference type="EMBL" id="VFQF01000001">
    <property type="protein sequence ID" value="TQN48667.1"/>
    <property type="molecule type" value="Genomic_DNA"/>
</dbReference>